<keyword evidence="2" id="KW-1185">Reference proteome</keyword>
<protein>
    <submittedName>
        <fullName evidence="1">Uncharacterized protein</fullName>
    </submittedName>
</protein>
<name>A0A550C831_9AGAR</name>
<evidence type="ECO:0000313" key="2">
    <source>
        <dbReference type="Proteomes" id="UP000320762"/>
    </source>
</evidence>
<dbReference type="AlphaFoldDB" id="A0A550C831"/>
<proteinExistence type="predicted"/>
<accession>A0A550C831</accession>
<dbReference type="EMBL" id="VDMD01000019">
    <property type="protein sequence ID" value="TRM60935.1"/>
    <property type="molecule type" value="Genomic_DNA"/>
</dbReference>
<comment type="caution">
    <text evidence="1">The sequence shown here is derived from an EMBL/GenBank/DDBJ whole genome shotgun (WGS) entry which is preliminary data.</text>
</comment>
<dbReference type="Proteomes" id="UP000320762">
    <property type="component" value="Unassembled WGS sequence"/>
</dbReference>
<organism evidence="1 2">
    <name type="scientific">Schizophyllum amplum</name>
    <dbReference type="NCBI Taxonomy" id="97359"/>
    <lineage>
        <taxon>Eukaryota</taxon>
        <taxon>Fungi</taxon>
        <taxon>Dikarya</taxon>
        <taxon>Basidiomycota</taxon>
        <taxon>Agaricomycotina</taxon>
        <taxon>Agaricomycetes</taxon>
        <taxon>Agaricomycetidae</taxon>
        <taxon>Agaricales</taxon>
        <taxon>Schizophyllaceae</taxon>
        <taxon>Schizophyllum</taxon>
    </lineage>
</organism>
<reference evidence="1 2" key="1">
    <citation type="journal article" date="2019" name="New Phytol.">
        <title>Comparative genomics reveals unique wood-decay strategies and fruiting body development in the Schizophyllaceae.</title>
        <authorList>
            <person name="Almasi E."/>
            <person name="Sahu N."/>
            <person name="Krizsan K."/>
            <person name="Balint B."/>
            <person name="Kovacs G.M."/>
            <person name="Kiss B."/>
            <person name="Cseklye J."/>
            <person name="Drula E."/>
            <person name="Henrissat B."/>
            <person name="Nagy I."/>
            <person name="Chovatia M."/>
            <person name="Adam C."/>
            <person name="LaButti K."/>
            <person name="Lipzen A."/>
            <person name="Riley R."/>
            <person name="Grigoriev I.V."/>
            <person name="Nagy L.G."/>
        </authorList>
    </citation>
    <scope>NUCLEOTIDE SEQUENCE [LARGE SCALE GENOMIC DNA]</scope>
    <source>
        <strain evidence="1 2">NL-1724</strain>
    </source>
</reference>
<sequence length="166" mass="18257">MKEEPHCLVSEYHARAVPCLRGVVAAFTNNAPTSRSTSLLRAQSTSSARSHPVRLRRQRVTTEVIAWASSSCHRQSARCRVHHGSRLLGLFAVSPRPPDGAIMSFAASPAWRGQSRVPRGEGADDCVDRTTRMIDAFIPTSGDVNIPSGDITYHPTGRCEPWGRYF</sequence>
<gene>
    <name evidence="1" type="ORF">BD626DRAFT_95458</name>
</gene>
<evidence type="ECO:0000313" key="1">
    <source>
        <dbReference type="EMBL" id="TRM60935.1"/>
    </source>
</evidence>